<dbReference type="CDD" id="cd06587">
    <property type="entry name" value="VOC"/>
    <property type="match status" value="1"/>
</dbReference>
<feature type="domain" description="VOC" evidence="1">
    <location>
        <begin position="2"/>
        <end position="125"/>
    </location>
</feature>
<accession>A0A9X3XJ51</accession>
<comment type="caution">
    <text evidence="2">The sequence shown here is derived from an EMBL/GenBank/DDBJ whole genome shotgun (WGS) entry which is preliminary data.</text>
</comment>
<name>A0A9X3XJ51_9BACT</name>
<evidence type="ECO:0000259" key="1">
    <source>
        <dbReference type="PROSITE" id="PS51819"/>
    </source>
</evidence>
<organism evidence="2 3">
    <name type="scientific">Polyangium jinanense</name>
    <dbReference type="NCBI Taxonomy" id="2829994"/>
    <lineage>
        <taxon>Bacteria</taxon>
        <taxon>Pseudomonadati</taxon>
        <taxon>Myxococcota</taxon>
        <taxon>Polyangia</taxon>
        <taxon>Polyangiales</taxon>
        <taxon>Polyangiaceae</taxon>
        <taxon>Polyangium</taxon>
    </lineage>
</organism>
<gene>
    <name evidence="2" type="ORF">KEG57_51720</name>
</gene>
<dbReference type="InterPro" id="IPR037523">
    <property type="entry name" value="VOC_core"/>
</dbReference>
<dbReference type="RefSeq" id="WP_272427479.1">
    <property type="nucleotide sequence ID" value="NZ_JAGTJJ010000092.1"/>
</dbReference>
<proteinExistence type="predicted"/>
<dbReference type="AlphaFoldDB" id="A0A9X3XJ51"/>
<dbReference type="Proteomes" id="UP001151081">
    <property type="component" value="Unassembled WGS sequence"/>
</dbReference>
<dbReference type="SUPFAM" id="SSF54593">
    <property type="entry name" value="Glyoxalase/Bleomycin resistance protein/Dihydroxybiphenyl dioxygenase"/>
    <property type="match status" value="1"/>
</dbReference>
<keyword evidence="3" id="KW-1185">Reference proteome</keyword>
<dbReference type="InterPro" id="IPR041581">
    <property type="entry name" value="Glyoxalase_6"/>
</dbReference>
<dbReference type="Gene3D" id="3.10.180.10">
    <property type="entry name" value="2,3-Dihydroxybiphenyl 1,2-Dioxygenase, domain 1"/>
    <property type="match status" value="1"/>
</dbReference>
<evidence type="ECO:0000313" key="2">
    <source>
        <dbReference type="EMBL" id="MDC3989041.1"/>
    </source>
</evidence>
<reference evidence="2 3" key="1">
    <citation type="submission" date="2021-04" db="EMBL/GenBank/DDBJ databases">
        <title>Genome analysis of Polyangium sp.</title>
        <authorList>
            <person name="Li Y."/>
            <person name="Wang J."/>
        </authorList>
    </citation>
    <scope>NUCLEOTIDE SEQUENCE [LARGE SCALE GENOMIC DNA]</scope>
    <source>
        <strain evidence="2 3">SDU14</strain>
    </source>
</reference>
<sequence length="137" mass="14789">MTTLLVNIDVDDLDRAIHFYTRAFDLRIGRRFGSAGVELVGANAAIYLLVKQAGSLPFAGSTSPRSYGRHWTPVHLDFVVEDLDGALARAEAAGAVRESDIAAHAWGRIVMLADPFGHGLCLIQFSEKGYDAIATNS</sequence>
<evidence type="ECO:0000313" key="3">
    <source>
        <dbReference type="Proteomes" id="UP001151081"/>
    </source>
</evidence>
<dbReference type="Pfam" id="PF18029">
    <property type="entry name" value="Glyoxalase_6"/>
    <property type="match status" value="1"/>
</dbReference>
<dbReference type="EMBL" id="JAGTJJ010000092">
    <property type="protein sequence ID" value="MDC3989041.1"/>
    <property type="molecule type" value="Genomic_DNA"/>
</dbReference>
<dbReference type="PROSITE" id="PS51819">
    <property type="entry name" value="VOC"/>
    <property type="match status" value="1"/>
</dbReference>
<protein>
    <submittedName>
        <fullName evidence="2">VOC family protein</fullName>
    </submittedName>
</protein>
<dbReference type="InterPro" id="IPR029068">
    <property type="entry name" value="Glyas_Bleomycin-R_OHBP_Dase"/>
</dbReference>